<dbReference type="InterPro" id="IPR054690">
    <property type="entry name" value="DNA_polI_exonuclease"/>
</dbReference>
<dbReference type="GO" id="GO:0003677">
    <property type="term" value="F:DNA binding"/>
    <property type="evidence" value="ECO:0007669"/>
    <property type="project" value="InterPro"/>
</dbReference>
<dbReference type="InterPro" id="IPR036397">
    <property type="entry name" value="RNaseH_sf"/>
</dbReference>
<dbReference type="Pfam" id="PF00476">
    <property type="entry name" value="DNA_pol_A"/>
    <property type="match status" value="1"/>
</dbReference>
<proteinExistence type="inferred from homology"/>
<keyword evidence="4" id="KW-0235">DNA replication</keyword>
<protein>
    <recommendedName>
        <fullName evidence="3">DNA polymerase I</fullName>
        <ecNumber evidence="2">2.7.7.7</ecNumber>
    </recommendedName>
</protein>
<comment type="similarity">
    <text evidence="1">Belongs to the DNA polymerase type-A family.</text>
</comment>
<name>A0A1A3NNF6_MYCAS</name>
<evidence type="ECO:0000313" key="9">
    <source>
        <dbReference type="Proteomes" id="UP000093928"/>
    </source>
</evidence>
<dbReference type="Pfam" id="PF22619">
    <property type="entry name" value="DNA_polI_exo1"/>
    <property type="match status" value="1"/>
</dbReference>
<dbReference type="PANTHER" id="PTHR10133">
    <property type="entry name" value="DNA POLYMERASE I"/>
    <property type="match status" value="1"/>
</dbReference>
<dbReference type="GO" id="GO:0006302">
    <property type="term" value="P:double-strand break repair"/>
    <property type="evidence" value="ECO:0007669"/>
    <property type="project" value="TreeGrafter"/>
</dbReference>
<comment type="caution">
    <text evidence="8">The sequence shown here is derived from an EMBL/GenBank/DDBJ whole genome shotgun (WGS) entry which is preliminary data.</text>
</comment>
<dbReference type="PANTHER" id="PTHR10133:SF27">
    <property type="entry name" value="DNA POLYMERASE NU"/>
    <property type="match status" value="1"/>
</dbReference>
<feature type="domain" description="DNA-directed DNA polymerase family A palm" evidence="7">
    <location>
        <begin position="7"/>
        <end position="373"/>
    </location>
</feature>
<dbReference type="AlphaFoldDB" id="A0A1A3NNF6"/>
<evidence type="ECO:0000259" key="6">
    <source>
        <dbReference type="SMART" id="SM00474"/>
    </source>
</evidence>
<sequence length="415" mass="43822">MNRVSNGFDVRGRALQAGELAAWLSEHSLGNRFGLEVVGDGSAYGGTANALAIVAADGDGRYIDLAALTPDDEEALASWLADPGPPKAVHDAKPARHALAGRGWMLRGVTSDTALAAHLLLPERRSLALNDLLVHHMRCALPAEAVGPQHYSDGALILRTCAVLDLADVLDEELARIDSSSLLGRMELPVQQVLTEMEATGIAVSAVVPAQVDALVSVAPDGRIHPTFHQTRTATGRLTSSDPDLDNVPRLWEAFVAGHDFTGLMTATYRELDAAIWAHFVDEAAVIEEARAVGYAASVADRRRYLPDLTSKDRSARESAERSAVAATVEGSAADVVKMAMINIDQALKALGLRSRMLLQAGGELMFEVADGERETLAEYVLDGMSAAGSGFGLRAEPGCDFRAGLSPPGSAGDS</sequence>
<dbReference type="EMBL" id="LZLS01000184">
    <property type="protein sequence ID" value="OBK22875.1"/>
    <property type="molecule type" value="Genomic_DNA"/>
</dbReference>
<evidence type="ECO:0000313" key="8">
    <source>
        <dbReference type="EMBL" id="OBK22875.1"/>
    </source>
</evidence>
<evidence type="ECO:0000259" key="7">
    <source>
        <dbReference type="SMART" id="SM00482"/>
    </source>
</evidence>
<evidence type="ECO:0000256" key="4">
    <source>
        <dbReference type="ARBA" id="ARBA00022705"/>
    </source>
</evidence>
<dbReference type="Gene3D" id="3.30.70.370">
    <property type="match status" value="1"/>
</dbReference>
<accession>A0A1A3NNF6</accession>
<dbReference type="SUPFAM" id="SSF56672">
    <property type="entry name" value="DNA/RNA polymerases"/>
    <property type="match status" value="1"/>
</dbReference>
<dbReference type="SUPFAM" id="SSF53098">
    <property type="entry name" value="Ribonuclease H-like"/>
    <property type="match status" value="1"/>
</dbReference>
<dbReference type="GO" id="GO:0008408">
    <property type="term" value="F:3'-5' exonuclease activity"/>
    <property type="evidence" value="ECO:0007669"/>
    <property type="project" value="InterPro"/>
</dbReference>
<comment type="catalytic activity">
    <reaction evidence="5">
        <text>DNA(n) + a 2'-deoxyribonucleoside 5'-triphosphate = DNA(n+1) + diphosphate</text>
        <dbReference type="Rhea" id="RHEA:22508"/>
        <dbReference type="Rhea" id="RHEA-COMP:17339"/>
        <dbReference type="Rhea" id="RHEA-COMP:17340"/>
        <dbReference type="ChEBI" id="CHEBI:33019"/>
        <dbReference type="ChEBI" id="CHEBI:61560"/>
        <dbReference type="ChEBI" id="CHEBI:173112"/>
        <dbReference type="EC" id="2.7.7.7"/>
    </reaction>
</comment>
<dbReference type="GO" id="GO:0003887">
    <property type="term" value="F:DNA-directed DNA polymerase activity"/>
    <property type="evidence" value="ECO:0007669"/>
    <property type="project" value="UniProtKB-EC"/>
</dbReference>
<dbReference type="InterPro" id="IPR002298">
    <property type="entry name" value="DNA_polymerase_A"/>
</dbReference>
<gene>
    <name evidence="8" type="ORF">A5634_06765</name>
</gene>
<feature type="domain" description="3'-5' exonuclease" evidence="6">
    <location>
        <begin position="11"/>
        <end position="175"/>
    </location>
</feature>
<dbReference type="InterPro" id="IPR012337">
    <property type="entry name" value="RNaseH-like_sf"/>
</dbReference>
<dbReference type="Gene3D" id="3.30.420.10">
    <property type="entry name" value="Ribonuclease H-like superfamily/Ribonuclease H"/>
    <property type="match status" value="1"/>
</dbReference>
<evidence type="ECO:0000256" key="5">
    <source>
        <dbReference type="ARBA" id="ARBA00049244"/>
    </source>
</evidence>
<evidence type="ECO:0000256" key="1">
    <source>
        <dbReference type="ARBA" id="ARBA00007705"/>
    </source>
</evidence>
<dbReference type="InterPro" id="IPR043502">
    <property type="entry name" value="DNA/RNA_pol_sf"/>
</dbReference>
<dbReference type="Proteomes" id="UP000093928">
    <property type="component" value="Unassembled WGS sequence"/>
</dbReference>
<evidence type="ECO:0000256" key="2">
    <source>
        <dbReference type="ARBA" id="ARBA00012417"/>
    </source>
</evidence>
<dbReference type="CDD" id="cd06140">
    <property type="entry name" value="DNA_polA_I_Bacillus_like_exo"/>
    <property type="match status" value="1"/>
</dbReference>
<dbReference type="SMART" id="SM00474">
    <property type="entry name" value="35EXOc"/>
    <property type="match status" value="1"/>
</dbReference>
<dbReference type="EC" id="2.7.7.7" evidence="2"/>
<dbReference type="InterPro" id="IPR001098">
    <property type="entry name" value="DNA-dir_DNA_pol_A_palm_dom"/>
</dbReference>
<reference evidence="8 9" key="1">
    <citation type="submission" date="2016-06" db="EMBL/GenBank/DDBJ databases">
        <authorList>
            <person name="Kjaerup R.B."/>
            <person name="Dalgaard T.S."/>
            <person name="Juul-Madsen H.R."/>
        </authorList>
    </citation>
    <scope>NUCLEOTIDE SEQUENCE [LARGE SCALE GENOMIC DNA]</scope>
    <source>
        <strain evidence="8 9">1165133.8</strain>
    </source>
</reference>
<dbReference type="GO" id="GO:0006261">
    <property type="term" value="P:DNA-templated DNA replication"/>
    <property type="evidence" value="ECO:0007669"/>
    <property type="project" value="InterPro"/>
</dbReference>
<dbReference type="SMART" id="SM00482">
    <property type="entry name" value="POLAc"/>
    <property type="match status" value="1"/>
</dbReference>
<evidence type="ECO:0000256" key="3">
    <source>
        <dbReference type="ARBA" id="ARBA00020311"/>
    </source>
</evidence>
<dbReference type="OrthoDB" id="4685847at2"/>
<organism evidence="8 9">
    <name type="scientific">Mycobacterium asiaticum</name>
    <dbReference type="NCBI Taxonomy" id="1790"/>
    <lineage>
        <taxon>Bacteria</taxon>
        <taxon>Bacillati</taxon>
        <taxon>Actinomycetota</taxon>
        <taxon>Actinomycetes</taxon>
        <taxon>Mycobacteriales</taxon>
        <taxon>Mycobacteriaceae</taxon>
        <taxon>Mycobacterium</taxon>
    </lineage>
</organism>
<dbReference type="InterPro" id="IPR002562">
    <property type="entry name" value="3'-5'_exonuclease_dom"/>
</dbReference>